<comment type="subcellular location">
    <subcellularLocation>
        <location evidence="1">Endoplasmic reticulum membrane</location>
        <topology evidence="1">Multi-pass membrane protein</topology>
    </subcellularLocation>
</comment>
<evidence type="ECO:0000256" key="8">
    <source>
        <dbReference type="SAM" id="Phobius"/>
    </source>
</evidence>
<name>A0A5C3LHW9_9AGAR</name>
<keyword evidence="3" id="KW-0337">GPI-anchor biosynthesis</keyword>
<evidence type="ECO:0000256" key="3">
    <source>
        <dbReference type="ARBA" id="ARBA00022502"/>
    </source>
</evidence>
<dbReference type="Pfam" id="PF06699">
    <property type="entry name" value="PIG-F"/>
    <property type="match status" value="1"/>
</dbReference>
<feature type="transmembrane region" description="Helical" evidence="8">
    <location>
        <begin position="239"/>
        <end position="259"/>
    </location>
</feature>
<keyword evidence="5" id="KW-0256">Endoplasmic reticulum</keyword>
<evidence type="ECO:0000313" key="10">
    <source>
        <dbReference type="Proteomes" id="UP000308652"/>
    </source>
</evidence>
<dbReference type="UniPathway" id="UPA00196"/>
<organism evidence="9 10">
    <name type="scientific">Crucibulum laeve</name>
    <dbReference type="NCBI Taxonomy" id="68775"/>
    <lineage>
        <taxon>Eukaryota</taxon>
        <taxon>Fungi</taxon>
        <taxon>Dikarya</taxon>
        <taxon>Basidiomycota</taxon>
        <taxon>Agaricomycotina</taxon>
        <taxon>Agaricomycetes</taxon>
        <taxon>Agaricomycetidae</taxon>
        <taxon>Agaricales</taxon>
        <taxon>Agaricineae</taxon>
        <taxon>Nidulariaceae</taxon>
        <taxon>Crucibulum</taxon>
    </lineage>
</organism>
<evidence type="ECO:0000256" key="5">
    <source>
        <dbReference type="ARBA" id="ARBA00022824"/>
    </source>
</evidence>
<keyword evidence="10" id="KW-1185">Reference proteome</keyword>
<evidence type="ECO:0000313" key="9">
    <source>
        <dbReference type="EMBL" id="TFK32408.1"/>
    </source>
</evidence>
<evidence type="ECO:0000256" key="7">
    <source>
        <dbReference type="ARBA" id="ARBA00023136"/>
    </source>
</evidence>
<proteinExistence type="predicted"/>
<keyword evidence="6 8" id="KW-1133">Transmembrane helix</keyword>
<evidence type="ECO:0000256" key="2">
    <source>
        <dbReference type="ARBA" id="ARBA00004687"/>
    </source>
</evidence>
<keyword evidence="7 8" id="KW-0472">Membrane</keyword>
<dbReference type="OrthoDB" id="17366at2759"/>
<reference evidence="9 10" key="1">
    <citation type="journal article" date="2019" name="Nat. Ecol. Evol.">
        <title>Megaphylogeny resolves global patterns of mushroom evolution.</title>
        <authorList>
            <person name="Varga T."/>
            <person name="Krizsan K."/>
            <person name="Foldi C."/>
            <person name="Dima B."/>
            <person name="Sanchez-Garcia M."/>
            <person name="Sanchez-Ramirez S."/>
            <person name="Szollosi G.J."/>
            <person name="Szarkandi J.G."/>
            <person name="Papp V."/>
            <person name="Albert L."/>
            <person name="Andreopoulos W."/>
            <person name="Angelini C."/>
            <person name="Antonin V."/>
            <person name="Barry K.W."/>
            <person name="Bougher N.L."/>
            <person name="Buchanan P."/>
            <person name="Buyck B."/>
            <person name="Bense V."/>
            <person name="Catcheside P."/>
            <person name="Chovatia M."/>
            <person name="Cooper J."/>
            <person name="Damon W."/>
            <person name="Desjardin D."/>
            <person name="Finy P."/>
            <person name="Geml J."/>
            <person name="Haridas S."/>
            <person name="Hughes K."/>
            <person name="Justo A."/>
            <person name="Karasinski D."/>
            <person name="Kautmanova I."/>
            <person name="Kiss B."/>
            <person name="Kocsube S."/>
            <person name="Kotiranta H."/>
            <person name="LaButti K.M."/>
            <person name="Lechner B.E."/>
            <person name="Liimatainen K."/>
            <person name="Lipzen A."/>
            <person name="Lukacs Z."/>
            <person name="Mihaltcheva S."/>
            <person name="Morgado L.N."/>
            <person name="Niskanen T."/>
            <person name="Noordeloos M.E."/>
            <person name="Ohm R.A."/>
            <person name="Ortiz-Santana B."/>
            <person name="Ovrebo C."/>
            <person name="Racz N."/>
            <person name="Riley R."/>
            <person name="Savchenko A."/>
            <person name="Shiryaev A."/>
            <person name="Soop K."/>
            <person name="Spirin V."/>
            <person name="Szebenyi C."/>
            <person name="Tomsovsky M."/>
            <person name="Tulloss R.E."/>
            <person name="Uehling J."/>
            <person name="Grigoriev I.V."/>
            <person name="Vagvolgyi C."/>
            <person name="Papp T."/>
            <person name="Martin F.M."/>
            <person name="Miettinen O."/>
            <person name="Hibbett D.S."/>
            <person name="Nagy L.G."/>
        </authorList>
    </citation>
    <scope>NUCLEOTIDE SEQUENCE [LARGE SCALE GENOMIC DNA]</scope>
    <source>
        <strain evidence="9 10">CBS 166.37</strain>
    </source>
</reference>
<feature type="transmembrane region" description="Helical" evidence="8">
    <location>
        <begin position="271"/>
        <end position="292"/>
    </location>
</feature>
<dbReference type="Proteomes" id="UP000308652">
    <property type="component" value="Unassembled WGS sequence"/>
</dbReference>
<evidence type="ECO:0000256" key="1">
    <source>
        <dbReference type="ARBA" id="ARBA00004477"/>
    </source>
</evidence>
<evidence type="ECO:0000256" key="4">
    <source>
        <dbReference type="ARBA" id="ARBA00022692"/>
    </source>
</evidence>
<feature type="transmembrane region" description="Helical" evidence="8">
    <location>
        <begin position="156"/>
        <end position="179"/>
    </location>
</feature>
<dbReference type="STRING" id="68775.A0A5C3LHW9"/>
<accession>A0A5C3LHW9</accession>
<protein>
    <submittedName>
        <fullName evidence="9">GPI biosynthesis protein family Pig-F-domain-containing protein</fullName>
    </submittedName>
</protein>
<dbReference type="GO" id="GO:0006506">
    <property type="term" value="P:GPI anchor biosynthetic process"/>
    <property type="evidence" value="ECO:0007669"/>
    <property type="project" value="UniProtKB-UniPathway"/>
</dbReference>
<evidence type="ECO:0000256" key="6">
    <source>
        <dbReference type="ARBA" id="ARBA00022989"/>
    </source>
</evidence>
<feature type="transmembrane region" description="Helical" evidence="8">
    <location>
        <begin position="45"/>
        <end position="63"/>
    </location>
</feature>
<comment type="pathway">
    <text evidence="2">Glycolipid biosynthesis; glycosylphosphatidylinositol-anchor biosynthesis.</text>
</comment>
<sequence length="312" mass="34280">MSKPKNRAIFKKTSSLSAPTPIPDARQIPGPGPIDVVGSLPMSSYISVVGVHTTLLTFTALFLPRNSFLAGLTWLEWDPSQLTSRDRPQHPFLEALTMSPTSTLACICLGSIVVQGWWAGWIRDCWLRSVMEGNEDEQKLDKALVDRKKFAEVASAWGATLVSSFVVHATLVLFGAPLLSHVLQTYLLALLLSVLTAFPPAYVFGPPSFGNSTSALVKRLTWIRLFAEFSIRNSIERAIVYPVIGTAVGCWIGIIPIALDWDRPWQAWPLTPAFGAMGGYITASICALTFNTTRQIAIDQMRSQRTSKQKTS</sequence>
<dbReference type="InterPro" id="IPR009580">
    <property type="entry name" value="GPI_biosynthesis_protein_Pig-F"/>
</dbReference>
<gene>
    <name evidence="9" type="ORF">BDQ12DRAFT_692537</name>
</gene>
<keyword evidence="4 8" id="KW-0812">Transmembrane</keyword>
<feature type="transmembrane region" description="Helical" evidence="8">
    <location>
        <begin position="185"/>
        <end position="204"/>
    </location>
</feature>
<dbReference type="AlphaFoldDB" id="A0A5C3LHW9"/>
<dbReference type="GO" id="GO:0005789">
    <property type="term" value="C:endoplasmic reticulum membrane"/>
    <property type="evidence" value="ECO:0007669"/>
    <property type="project" value="UniProtKB-SubCell"/>
</dbReference>
<dbReference type="EMBL" id="ML213676">
    <property type="protein sequence ID" value="TFK32408.1"/>
    <property type="molecule type" value="Genomic_DNA"/>
</dbReference>